<evidence type="ECO:0000313" key="4">
    <source>
        <dbReference type="Proteomes" id="UP000245207"/>
    </source>
</evidence>
<evidence type="ECO:0000256" key="1">
    <source>
        <dbReference type="SAM" id="MobiDB-lite"/>
    </source>
</evidence>
<keyword evidence="4" id="KW-1185">Reference proteome</keyword>
<evidence type="ECO:0000313" key="3">
    <source>
        <dbReference type="EMBL" id="PWA94924.1"/>
    </source>
</evidence>
<dbReference type="InterPro" id="IPR025312">
    <property type="entry name" value="DUF4216"/>
</dbReference>
<dbReference type="Pfam" id="PF03004">
    <property type="entry name" value="Transposase_24"/>
    <property type="match status" value="1"/>
</dbReference>
<name>A0A2U1QA92_ARTAN</name>
<evidence type="ECO:0000259" key="2">
    <source>
        <dbReference type="Pfam" id="PF13952"/>
    </source>
</evidence>
<dbReference type="OrthoDB" id="684151at2759"/>
<comment type="caution">
    <text evidence="3">The sequence shown here is derived from an EMBL/GenBank/DDBJ whole genome shotgun (WGS) entry which is preliminary data.</text>
</comment>
<feature type="region of interest" description="Disordered" evidence="1">
    <location>
        <begin position="438"/>
        <end position="461"/>
    </location>
</feature>
<dbReference type="InterPro" id="IPR004252">
    <property type="entry name" value="Probable_transposase_24"/>
</dbReference>
<feature type="domain" description="DUF4216" evidence="2">
    <location>
        <begin position="99"/>
        <end position="178"/>
    </location>
</feature>
<feature type="compositionally biased region" description="Polar residues" evidence="1">
    <location>
        <begin position="447"/>
        <end position="459"/>
    </location>
</feature>
<proteinExistence type="predicted"/>
<protein>
    <recommendedName>
        <fullName evidence="2">DUF4216 domain-containing protein</fullName>
    </recommendedName>
</protein>
<dbReference type="PANTHER" id="PTHR48258">
    <property type="entry name" value="DUF4218 DOMAIN-CONTAINING PROTEIN-RELATED"/>
    <property type="match status" value="1"/>
</dbReference>
<dbReference type="Pfam" id="PF13952">
    <property type="entry name" value="DUF4216"/>
    <property type="match status" value="1"/>
</dbReference>
<dbReference type="EMBL" id="PKPP01000277">
    <property type="protein sequence ID" value="PWA94924.1"/>
    <property type="molecule type" value="Genomic_DNA"/>
</dbReference>
<dbReference type="PANTHER" id="PTHR48258:SF10">
    <property type="entry name" value="DUF4218 DOMAIN-CONTAINING PROTEIN"/>
    <property type="match status" value="1"/>
</dbReference>
<organism evidence="3 4">
    <name type="scientific">Artemisia annua</name>
    <name type="common">Sweet wormwood</name>
    <dbReference type="NCBI Taxonomy" id="35608"/>
    <lineage>
        <taxon>Eukaryota</taxon>
        <taxon>Viridiplantae</taxon>
        <taxon>Streptophyta</taxon>
        <taxon>Embryophyta</taxon>
        <taxon>Tracheophyta</taxon>
        <taxon>Spermatophyta</taxon>
        <taxon>Magnoliopsida</taxon>
        <taxon>eudicotyledons</taxon>
        <taxon>Gunneridae</taxon>
        <taxon>Pentapetalae</taxon>
        <taxon>asterids</taxon>
        <taxon>campanulids</taxon>
        <taxon>Asterales</taxon>
        <taxon>Asteraceae</taxon>
        <taxon>Asteroideae</taxon>
        <taxon>Anthemideae</taxon>
        <taxon>Artemisiinae</taxon>
        <taxon>Artemisia</taxon>
    </lineage>
</organism>
<gene>
    <name evidence="3" type="ORF">CTI12_AA054780</name>
</gene>
<dbReference type="AlphaFoldDB" id="A0A2U1QA92"/>
<feature type="region of interest" description="Disordered" evidence="1">
    <location>
        <begin position="339"/>
        <end position="359"/>
    </location>
</feature>
<accession>A0A2U1QA92</accession>
<sequence length="556" mass="64598">MNIYSKFPNNNVEVEFPRWFDREIREKSVGNDPRCTPESELFSLACGPDPIADSYPACVVNGVKFVVHDRDIRLTTQSSGVSTPGDNGDMFYGQLEEILELTYIGNRKVVLFRCKWFDTKNPYRCSDRSKRSYIKQGIKHILTDRDSFKDQQYILATQARQVFYLEDPARRPPHWKVVEDVHHRKIWDRDVVEADQDVIHDGIKPAGKNAAYLSSYIGELVRDIPQDFKSWNKVPAAEKAKIIPNLQRYFDLQSHFRDETLIKVKGENKTKGSVVRGGLERDFADRYSSHKNKFKYKWFTKAGSVQATRQKKPPNWKAGDDEWQKLVDFWADLDRMAQSERNSNNRSKNKVTTHQGSKSFARGRHEFYEENKYHEDMVETWRKNHSDNDGHFQTRENERIYAEMKAIQDAVNDKKIDPKTDREIVGEVLQSNNRGHIAGVGRVVPGTGSSSRSSQTDPSFCTREEFEEMQKKHAMELDEQRKAYESQGNVLKQFVEFFNRQQGRPPKLNSIVPKTFGHEPLETTPFGTTCCAKKFWRQQNFTYGDDSLCLEKSQMV</sequence>
<dbReference type="Proteomes" id="UP000245207">
    <property type="component" value="Unassembled WGS sequence"/>
</dbReference>
<reference evidence="3 4" key="1">
    <citation type="journal article" date="2018" name="Mol. Plant">
        <title>The genome of Artemisia annua provides insight into the evolution of Asteraceae family and artemisinin biosynthesis.</title>
        <authorList>
            <person name="Shen Q."/>
            <person name="Zhang L."/>
            <person name="Liao Z."/>
            <person name="Wang S."/>
            <person name="Yan T."/>
            <person name="Shi P."/>
            <person name="Liu M."/>
            <person name="Fu X."/>
            <person name="Pan Q."/>
            <person name="Wang Y."/>
            <person name="Lv Z."/>
            <person name="Lu X."/>
            <person name="Zhang F."/>
            <person name="Jiang W."/>
            <person name="Ma Y."/>
            <person name="Chen M."/>
            <person name="Hao X."/>
            <person name="Li L."/>
            <person name="Tang Y."/>
            <person name="Lv G."/>
            <person name="Zhou Y."/>
            <person name="Sun X."/>
            <person name="Brodelius P.E."/>
            <person name="Rose J.K.C."/>
            <person name="Tang K."/>
        </authorList>
    </citation>
    <scope>NUCLEOTIDE SEQUENCE [LARGE SCALE GENOMIC DNA]</scope>
    <source>
        <strain evidence="4">cv. Huhao1</strain>
        <tissue evidence="3">Leaf</tissue>
    </source>
</reference>